<dbReference type="GO" id="GO:0008270">
    <property type="term" value="F:zinc ion binding"/>
    <property type="evidence" value="ECO:0007669"/>
    <property type="project" value="UniProtKB-KW"/>
</dbReference>
<feature type="region of interest" description="Disordered" evidence="5">
    <location>
        <begin position="85"/>
        <end position="106"/>
    </location>
</feature>
<dbReference type="Pfam" id="PF00097">
    <property type="entry name" value="zf-C3HC4"/>
    <property type="match status" value="1"/>
</dbReference>
<dbReference type="PROSITE" id="PS00518">
    <property type="entry name" value="ZF_RING_1"/>
    <property type="match status" value="1"/>
</dbReference>
<evidence type="ECO:0000256" key="3">
    <source>
        <dbReference type="ARBA" id="ARBA00022833"/>
    </source>
</evidence>
<dbReference type="OrthoDB" id="5330228at2759"/>
<dbReference type="InterPro" id="IPR018957">
    <property type="entry name" value="Znf_C3HC4_RING-type"/>
</dbReference>
<protein>
    <recommendedName>
        <fullName evidence="6">RING-type domain-containing protein</fullName>
    </recommendedName>
</protein>
<dbReference type="PROSITE" id="PS50089">
    <property type="entry name" value="ZF_RING_2"/>
    <property type="match status" value="1"/>
</dbReference>
<evidence type="ECO:0000313" key="7">
    <source>
        <dbReference type="EMBL" id="CAD7284926.1"/>
    </source>
</evidence>
<sequence length="182" mass="20265">CCSQAVTLNCTHSFCMECLQKWSQVSGVTRADKGVCPTCRTKIVSSNPSRAIDSLVEVLIKSMSPEKQTARKAMEALHEAWRKERERPVIRSRGRPKSRDSTTMPNIVVGRRGNEHLTDLLARLTNDRGRSASSSVVDDSEETSATSRVDVVLRDILIPFAANSEYPCAKMPPLLRSMILEF</sequence>
<gene>
    <name evidence="7" type="ORF">NMOB1V02_LOCUS12528</name>
</gene>
<dbReference type="EMBL" id="CAJPEX010010487">
    <property type="protein sequence ID" value="CAG0925078.1"/>
    <property type="molecule type" value="Genomic_DNA"/>
</dbReference>
<evidence type="ECO:0000256" key="5">
    <source>
        <dbReference type="SAM" id="MobiDB-lite"/>
    </source>
</evidence>
<evidence type="ECO:0000259" key="6">
    <source>
        <dbReference type="PROSITE" id="PS50089"/>
    </source>
</evidence>
<dbReference type="Gene3D" id="3.30.40.10">
    <property type="entry name" value="Zinc/RING finger domain, C3HC4 (zinc finger)"/>
    <property type="match status" value="1"/>
</dbReference>
<keyword evidence="2 4" id="KW-0863">Zinc-finger</keyword>
<proteinExistence type="predicted"/>
<keyword evidence="1" id="KW-0479">Metal-binding</keyword>
<keyword evidence="8" id="KW-1185">Reference proteome</keyword>
<reference evidence="7" key="1">
    <citation type="submission" date="2020-11" db="EMBL/GenBank/DDBJ databases">
        <authorList>
            <person name="Tran Van P."/>
        </authorList>
    </citation>
    <scope>NUCLEOTIDE SEQUENCE</scope>
</reference>
<dbReference type="AlphaFoldDB" id="A0A7R9GKR3"/>
<evidence type="ECO:0000256" key="4">
    <source>
        <dbReference type="PROSITE-ProRule" id="PRU00175"/>
    </source>
</evidence>
<dbReference type="InterPro" id="IPR013083">
    <property type="entry name" value="Znf_RING/FYVE/PHD"/>
</dbReference>
<dbReference type="InterPro" id="IPR017907">
    <property type="entry name" value="Znf_RING_CS"/>
</dbReference>
<dbReference type="EMBL" id="OA892524">
    <property type="protein sequence ID" value="CAD7284926.1"/>
    <property type="molecule type" value="Genomic_DNA"/>
</dbReference>
<keyword evidence="3" id="KW-0862">Zinc</keyword>
<feature type="domain" description="RING-type" evidence="6">
    <location>
        <begin position="6"/>
        <end position="40"/>
    </location>
</feature>
<dbReference type="InterPro" id="IPR001841">
    <property type="entry name" value="Znf_RING"/>
</dbReference>
<accession>A0A7R9GKR3</accession>
<name>A0A7R9GKR3_9CRUS</name>
<dbReference type="SUPFAM" id="SSF57850">
    <property type="entry name" value="RING/U-box"/>
    <property type="match status" value="1"/>
</dbReference>
<feature type="non-terminal residue" evidence="7">
    <location>
        <position position="1"/>
    </location>
</feature>
<evidence type="ECO:0000313" key="8">
    <source>
        <dbReference type="Proteomes" id="UP000678499"/>
    </source>
</evidence>
<organism evidence="7">
    <name type="scientific">Notodromas monacha</name>
    <dbReference type="NCBI Taxonomy" id="399045"/>
    <lineage>
        <taxon>Eukaryota</taxon>
        <taxon>Metazoa</taxon>
        <taxon>Ecdysozoa</taxon>
        <taxon>Arthropoda</taxon>
        <taxon>Crustacea</taxon>
        <taxon>Oligostraca</taxon>
        <taxon>Ostracoda</taxon>
        <taxon>Podocopa</taxon>
        <taxon>Podocopida</taxon>
        <taxon>Cypridocopina</taxon>
        <taxon>Cypridoidea</taxon>
        <taxon>Cyprididae</taxon>
        <taxon>Notodromas</taxon>
    </lineage>
</organism>
<evidence type="ECO:0000256" key="2">
    <source>
        <dbReference type="ARBA" id="ARBA00022771"/>
    </source>
</evidence>
<dbReference type="Proteomes" id="UP000678499">
    <property type="component" value="Unassembled WGS sequence"/>
</dbReference>
<evidence type="ECO:0000256" key="1">
    <source>
        <dbReference type="ARBA" id="ARBA00022723"/>
    </source>
</evidence>